<comment type="similarity">
    <text evidence="9">Belongs to the TmcA family.</text>
</comment>
<keyword evidence="5 9" id="KW-0547">Nucleotide-binding</keyword>
<feature type="binding site" evidence="9">
    <location>
        <position position="363"/>
    </location>
    <ligand>
        <name>ATP</name>
        <dbReference type="ChEBI" id="CHEBI:30616"/>
    </ligand>
</feature>
<evidence type="ECO:0000256" key="1">
    <source>
        <dbReference type="ARBA" id="ARBA00022490"/>
    </source>
</evidence>
<evidence type="ECO:0000256" key="8">
    <source>
        <dbReference type="ARBA" id="ARBA00023315"/>
    </source>
</evidence>
<dbReference type="SUPFAM" id="SSF55729">
    <property type="entry name" value="Acyl-CoA N-acyltransferases (Nat)"/>
    <property type="match status" value="1"/>
</dbReference>
<keyword evidence="3 9" id="KW-0808">Transferase</keyword>
<evidence type="ECO:0000313" key="12">
    <source>
        <dbReference type="Proteomes" id="UP000567186"/>
    </source>
</evidence>
<dbReference type="InterPro" id="IPR013562">
    <property type="entry name" value="TmcA/NAT10_N"/>
</dbReference>
<name>A0A7Y0RA71_9GAMM</name>
<dbReference type="EC" id="2.3.1.193" evidence="9"/>
<comment type="function">
    <text evidence="9">Catalyzes the formation of N(4)-acetylcytidine (ac(4)C) at the wobble position of tRNA(Met), by using acetyl-CoA as an acetyl donor and ATP (or GTP).</text>
</comment>
<dbReference type="CDD" id="cd04301">
    <property type="entry name" value="NAT_SF"/>
    <property type="match status" value="1"/>
</dbReference>
<evidence type="ECO:0000259" key="10">
    <source>
        <dbReference type="PROSITE" id="PS51186"/>
    </source>
</evidence>
<evidence type="ECO:0000256" key="7">
    <source>
        <dbReference type="ARBA" id="ARBA00022884"/>
    </source>
</evidence>
<dbReference type="GO" id="GO:0051391">
    <property type="term" value="P:tRNA acetylation"/>
    <property type="evidence" value="ECO:0007669"/>
    <property type="project" value="UniProtKB-UniRule"/>
</dbReference>
<feature type="binding site" evidence="9">
    <location>
        <begin position="504"/>
        <end position="506"/>
    </location>
    <ligand>
        <name>acetyl-CoA</name>
        <dbReference type="ChEBI" id="CHEBI:57288"/>
    </ligand>
</feature>
<dbReference type="EMBL" id="JABCKY010000001">
    <property type="protein sequence ID" value="NMT62534.1"/>
    <property type="molecule type" value="Genomic_DNA"/>
</dbReference>
<dbReference type="Gene3D" id="3.40.50.11040">
    <property type="match status" value="1"/>
</dbReference>
<dbReference type="InterPro" id="IPR038321">
    <property type="entry name" value="TmcA_C_sf"/>
</dbReference>
<keyword evidence="2 9" id="KW-0820">tRNA-binding</keyword>
<dbReference type="InterPro" id="IPR000182">
    <property type="entry name" value="GNAT_dom"/>
</dbReference>
<dbReference type="Gene3D" id="1.20.120.890">
    <property type="entry name" value="tRNA(Met) cytidine acetyltransferase, tail domain"/>
    <property type="match status" value="1"/>
</dbReference>
<dbReference type="InterPro" id="IPR027417">
    <property type="entry name" value="P-loop_NTPase"/>
</dbReference>
<dbReference type="AlphaFoldDB" id="A0A7Y0RA71"/>
<dbReference type="HAMAP" id="MF_01886">
    <property type="entry name" value="tRNA_acetyltr_TmcA"/>
    <property type="match status" value="1"/>
</dbReference>
<protein>
    <recommendedName>
        <fullName evidence="9">tRNA(Met) cytidine acetyltransferase TmcA</fullName>
        <ecNumber evidence="9">2.3.1.193</ecNumber>
    </recommendedName>
</protein>
<dbReference type="GO" id="GO:0005524">
    <property type="term" value="F:ATP binding"/>
    <property type="evidence" value="ECO:0007669"/>
    <property type="project" value="UniProtKB-UniRule"/>
</dbReference>
<dbReference type="OrthoDB" id="5578851at2"/>
<dbReference type="Pfam" id="PF05127">
    <property type="entry name" value="NAT10_TcmA_helicase"/>
    <property type="match status" value="1"/>
</dbReference>
<dbReference type="Proteomes" id="UP000567186">
    <property type="component" value="Unassembled WGS sequence"/>
</dbReference>
<evidence type="ECO:0000313" key="11">
    <source>
        <dbReference type="EMBL" id="NMT62534.1"/>
    </source>
</evidence>
<dbReference type="GO" id="GO:1904812">
    <property type="term" value="P:rRNA acetylation involved in maturation of SSU-rRNA"/>
    <property type="evidence" value="ECO:0007669"/>
    <property type="project" value="TreeGrafter"/>
</dbReference>
<evidence type="ECO:0000256" key="4">
    <source>
        <dbReference type="ARBA" id="ARBA00022694"/>
    </source>
</evidence>
<dbReference type="PANTHER" id="PTHR10925">
    <property type="entry name" value="N-ACETYLTRANSFERASE 10"/>
    <property type="match status" value="1"/>
</dbReference>
<keyword evidence="8 9" id="KW-0012">Acyltransferase</keyword>
<keyword evidence="6 9" id="KW-0067">ATP-binding</keyword>
<dbReference type="GO" id="GO:0005737">
    <property type="term" value="C:cytoplasm"/>
    <property type="evidence" value="ECO:0007669"/>
    <property type="project" value="UniProtKB-SubCell"/>
</dbReference>
<reference evidence="11 12" key="1">
    <citation type="submission" date="2020-04" db="EMBL/GenBank/DDBJ databases">
        <title>Marinobacter oceani sp. nov., isolated from marine solar saltern.</title>
        <authorList>
            <person name="Chen X.-Y."/>
        </authorList>
    </citation>
    <scope>NUCLEOTIDE SEQUENCE [LARGE SCALE GENOMIC DNA]</scope>
    <source>
        <strain evidence="11 12">W62</strain>
    </source>
</reference>
<dbReference type="InterPro" id="IPR024914">
    <property type="entry name" value="tRNA_acetyltr_TmcA"/>
</dbReference>
<dbReference type="Gene3D" id="3.40.50.300">
    <property type="entry name" value="P-loop containing nucleotide triphosphate hydrolases"/>
    <property type="match status" value="1"/>
</dbReference>
<dbReference type="Gene3D" id="3.40.630.30">
    <property type="match status" value="1"/>
</dbReference>
<dbReference type="InterPro" id="IPR007807">
    <property type="entry name" value="TcmA/NAT10_helicase"/>
</dbReference>
<accession>A0A7Y0RA71</accession>
<dbReference type="Pfam" id="PF13718">
    <property type="entry name" value="GNAT_acetyltr_2"/>
    <property type="match status" value="1"/>
</dbReference>
<evidence type="ECO:0000256" key="9">
    <source>
        <dbReference type="HAMAP-Rule" id="MF_01886"/>
    </source>
</evidence>
<dbReference type="PROSITE" id="PS51186">
    <property type="entry name" value="GNAT"/>
    <property type="match status" value="1"/>
</dbReference>
<evidence type="ECO:0000256" key="3">
    <source>
        <dbReference type="ARBA" id="ARBA00022679"/>
    </source>
</evidence>
<feature type="binding site" evidence="9">
    <location>
        <position position="551"/>
    </location>
    <ligand>
        <name>acetyl-CoA</name>
        <dbReference type="ChEBI" id="CHEBI:57288"/>
    </ligand>
</feature>
<keyword evidence="12" id="KW-1185">Reference proteome</keyword>
<organism evidence="11 12">
    <name type="scientific">Marinobacter orientalis</name>
    <dbReference type="NCBI Taxonomy" id="1928859"/>
    <lineage>
        <taxon>Bacteria</taxon>
        <taxon>Pseudomonadati</taxon>
        <taxon>Pseudomonadota</taxon>
        <taxon>Gammaproteobacteria</taxon>
        <taxon>Pseudomonadales</taxon>
        <taxon>Marinobacteraceae</taxon>
        <taxon>Marinobacter</taxon>
    </lineage>
</organism>
<sequence length="716" mass="77746">MVDRSGKETPDLSRWLKLQSDLRAAGHRRLVILEGDRDASVKWLCSLLPVLSITPGIWTGPVDDQPASSLTPVKPVEGRRWLGQELACVVWDGWQGNPPDSFAALSGTLSAGGLFFWLMPPLAQWGRFEDPDYGRTGLDGAVEHPFAARLASVAAADSDVIRVNPAVNPQPELPQPASPPEAFQVGATEDQSALVEVVVRTGLGRRRRPLVVTADRGRGKSAALGMAAVRLLQEGRQRVVVTAPEPAAVKTLFHHARMIAGQVSGPEMGTDDVVVGDQARLQYWAPDRLLAEKPEAEVVMVDEAAAMPAELLKRVLLGWPRVVFSTTVHGYEGSGRGFAIRFRSVLDTETPHWRAVSLKAPIRWSRSDPLEPLIRRMFLLDAEGPPAHEDGSRVVVESWNPATAGDQELREAFGLLVDAHYRTSPGDLRQWMDDPAAVSWCLTCDGVLSGVLWATMEGGLAPELAEQVMLGKRRMRGHLLPQSLATHSGFSEAASQCLLRVVRVAVSAGVRRRGLGQRLLAAALDYARSQGMDGVGTSFGGNSALVTFWQRCGLVPVRLGLKREASSGEYPLQMLSGVSGRGRALVHRLRSRLAEHWLTLVPLNWPDLAPGLTLQLTDSLPAESSLNDDDRRDLNSFAKGYRGFDLTLPVLRKLSMQAGVPDLVAASSQSSLWTRAVIQGWSWSRLQSAGECLGRESGESALRAVVGDILQNRPGL</sequence>
<dbReference type="InterPro" id="IPR032672">
    <property type="entry name" value="TmcA/NAT10/Kre33"/>
</dbReference>
<gene>
    <name evidence="9" type="primary">tmcA</name>
    <name evidence="11" type="ORF">HIU99_02890</name>
</gene>
<evidence type="ECO:0000256" key="5">
    <source>
        <dbReference type="ARBA" id="ARBA00022741"/>
    </source>
</evidence>
<dbReference type="SUPFAM" id="SSF52540">
    <property type="entry name" value="P-loop containing nucleoside triphosphate hydrolases"/>
    <property type="match status" value="1"/>
</dbReference>
<dbReference type="GO" id="GO:0000049">
    <property type="term" value="F:tRNA binding"/>
    <property type="evidence" value="ECO:0007669"/>
    <property type="project" value="UniProtKB-UniRule"/>
</dbReference>
<comment type="caution">
    <text evidence="11">The sequence shown here is derived from an EMBL/GenBank/DDBJ whole genome shotgun (WGS) entry which is preliminary data.</text>
</comment>
<keyword evidence="4 9" id="KW-0819">tRNA processing</keyword>
<dbReference type="InterPro" id="IPR016181">
    <property type="entry name" value="Acyl_CoA_acyltransferase"/>
</dbReference>
<feature type="binding site" evidence="9">
    <location>
        <position position="191"/>
    </location>
    <ligand>
        <name>ATP</name>
        <dbReference type="ChEBI" id="CHEBI:30616"/>
    </ligand>
</feature>
<evidence type="ECO:0000256" key="2">
    <source>
        <dbReference type="ARBA" id="ARBA00022555"/>
    </source>
</evidence>
<dbReference type="PANTHER" id="PTHR10925:SF5">
    <property type="entry name" value="RNA CYTIDINE ACETYLTRANSFERASE"/>
    <property type="match status" value="1"/>
</dbReference>
<dbReference type="GO" id="GO:0051392">
    <property type="term" value="F:tRNA cytidine N4-acetyltransferase activity"/>
    <property type="evidence" value="ECO:0007669"/>
    <property type="project" value="UniProtKB-UniRule"/>
</dbReference>
<evidence type="ECO:0000256" key="6">
    <source>
        <dbReference type="ARBA" id="ARBA00022840"/>
    </source>
</evidence>
<keyword evidence="7 9" id="KW-0694">RNA-binding</keyword>
<comment type="catalytic activity">
    <reaction evidence="9">
        <text>cytidine(34) in elongator tRNA(Met) + acetyl-CoA + ATP + H2O = N(4)-acetylcytidine(34) in elongator tRNA(Met) + ADP + phosphate + CoA + H(+)</text>
        <dbReference type="Rhea" id="RHEA:43788"/>
        <dbReference type="Rhea" id="RHEA-COMP:10693"/>
        <dbReference type="Rhea" id="RHEA-COMP:10694"/>
        <dbReference type="ChEBI" id="CHEBI:15377"/>
        <dbReference type="ChEBI" id="CHEBI:15378"/>
        <dbReference type="ChEBI" id="CHEBI:30616"/>
        <dbReference type="ChEBI" id="CHEBI:43474"/>
        <dbReference type="ChEBI" id="CHEBI:57287"/>
        <dbReference type="ChEBI" id="CHEBI:57288"/>
        <dbReference type="ChEBI" id="CHEBI:74900"/>
        <dbReference type="ChEBI" id="CHEBI:82748"/>
        <dbReference type="ChEBI" id="CHEBI:456216"/>
        <dbReference type="EC" id="2.3.1.193"/>
    </reaction>
</comment>
<feature type="domain" description="N-acetyltransferase" evidence="10">
    <location>
        <begin position="394"/>
        <end position="579"/>
    </location>
</feature>
<dbReference type="GO" id="GO:1990883">
    <property type="term" value="F:18S rRNA cytidine N-acetyltransferase activity"/>
    <property type="evidence" value="ECO:0007669"/>
    <property type="project" value="TreeGrafter"/>
</dbReference>
<comment type="caution">
    <text evidence="9">Lacks conserved residue(s) required for the propagation of feature annotation.</text>
</comment>
<dbReference type="Pfam" id="PF08351">
    <property type="entry name" value="TmcA_N"/>
    <property type="match status" value="1"/>
</dbReference>
<keyword evidence="1 9" id="KW-0963">Cytoplasm</keyword>
<dbReference type="GO" id="GO:0002101">
    <property type="term" value="P:tRNA wobble cytosine modification"/>
    <property type="evidence" value="ECO:0007669"/>
    <property type="project" value="UniProtKB-UniRule"/>
</dbReference>
<comment type="subcellular location">
    <subcellularLocation>
        <location evidence="9">Cytoplasm</location>
    </subcellularLocation>
</comment>
<proteinExistence type="inferred from homology"/>